<keyword evidence="3" id="KW-1185">Reference proteome</keyword>
<dbReference type="EMBL" id="LT934425">
    <property type="protein sequence ID" value="SOH03046.1"/>
    <property type="molecule type" value="Genomic_DNA"/>
</dbReference>
<gene>
    <name evidence="2" type="ORF">KSMBR1_0532</name>
</gene>
<dbReference type="KEGG" id="kst:KSMBR1_0532"/>
<dbReference type="GO" id="GO:0008757">
    <property type="term" value="F:S-adenosylmethionine-dependent methyltransferase activity"/>
    <property type="evidence" value="ECO:0007669"/>
    <property type="project" value="InterPro"/>
</dbReference>
<organism evidence="2 3">
    <name type="scientific">Kuenenia stuttgartiensis</name>
    <dbReference type="NCBI Taxonomy" id="174633"/>
    <lineage>
        <taxon>Bacteria</taxon>
        <taxon>Pseudomonadati</taxon>
        <taxon>Planctomycetota</taxon>
        <taxon>Candidatus Brocadiia</taxon>
        <taxon>Candidatus Brocadiales</taxon>
        <taxon>Candidatus Brocadiaceae</taxon>
        <taxon>Candidatus Kuenenia</taxon>
    </lineage>
</organism>
<dbReference type="SUPFAM" id="SSF53335">
    <property type="entry name" value="S-adenosyl-L-methionine-dependent methyltransferases"/>
    <property type="match status" value="1"/>
</dbReference>
<evidence type="ECO:0000313" key="2">
    <source>
        <dbReference type="EMBL" id="SOH03046.1"/>
    </source>
</evidence>
<keyword evidence="2" id="KW-0489">Methyltransferase</keyword>
<feature type="domain" description="Methyltransferase type 11" evidence="1">
    <location>
        <begin position="104"/>
        <end position="183"/>
    </location>
</feature>
<evidence type="ECO:0000313" key="3">
    <source>
        <dbReference type="Proteomes" id="UP000221734"/>
    </source>
</evidence>
<sequence>MNPVNNVLSLFGLRLSKYKKEPLKLRNEIREAMEKCDRDFEQVKRNNRGFRVLKDFRYQGGEHPTFISNVHCDFAAYHLYKTKPSKVLDIGSWRLFIIGMLAHSDVTTIDFRKRESMLKNETIITCDARSLDLPDKSFDAVISLGAFTHFGLGRYGDEFDLDADVKAFNEMKRVLKPGGFLIFNTLIARSEPTILFNRCRVYNLELIRGFCNNLESVDEKFASHQTKKYCSFDEITSDPKYFDSYLGCWRKK</sequence>
<dbReference type="Gene3D" id="3.40.50.150">
    <property type="entry name" value="Vaccinia Virus protein VP39"/>
    <property type="match status" value="1"/>
</dbReference>
<dbReference type="OrthoDB" id="9792586at2"/>
<evidence type="ECO:0000259" key="1">
    <source>
        <dbReference type="Pfam" id="PF08241"/>
    </source>
</evidence>
<accession>A0A2C9CBF9</accession>
<dbReference type="Proteomes" id="UP000221734">
    <property type="component" value="Chromosome Kuenenia_stuttgartiensis_MBR1"/>
</dbReference>
<name>A0A2C9CBF9_KUEST</name>
<keyword evidence="2" id="KW-0808">Transferase</keyword>
<proteinExistence type="predicted"/>
<dbReference type="InterPro" id="IPR013216">
    <property type="entry name" value="Methyltransf_11"/>
</dbReference>
<dbReference type="RefSeq" id="WP_157820335.1">
    <property type="nucleotide sequence ID" value="NZ_LT934425.1"/>
</dbReference>
<dbReference type="AlphaFoldDB" id="A0A2C9CBF9"/>
<reference evidence="3" key="1">
    <citation type="submission" date="2017-10" db="EMBL/GenBank/DDBJ databases">
        <authorList>
            <person name="Frank J."/>
        </authorList>
    </citation>
    <scope>NUCLEOTIDE SEQUENCE [LARGE SCALE GENOMIC DNA]</scope>
</reference>
<dbReference type="InterPro" id="IPR029063">
    <property type="entry name" value="SAM-dependent_MTases_sf"/>
</dbReference>
<dbReference type="GO" id="GO:0032259">
    <property type="term" value="P:methylation"/>
    <property type="evidence" value="ECO:0007669"/>
    <property type="project" value="UniProtKB-KW"/>
</dbReference>
<dbReference type="Pfam" id="PF08241">
    <property type="entry name" value="Methyltransf_11"/>
    <property type="match status" value="1"/>
</dbReference>
<dbReference type="CDD" id="cd02440">
    <property type="entry name" value="AdoMet_MTases"/>
    <property type="match status" value="1"/>
</dbReference>
<protein>
    <submittedName>
        <fullName evidence="2">Methyltransferase domain protein</fullName>
    </submittedName>
</protein>